<dbReference type="PANTHER" id="PTHR40392:SF1">
    <property type="entry name" value="2-PHOSPHO-L-LACTATE GUANYLYLTRANSFERASE"/>
    <property type="match status" value="1"/>
</dbReference>
<dbReference type="Pfam" id="PF01983">
    <property type="entry name" value="CofC"/>
    <property type="match status" value="1"/>
</dbReference>
<dbReference type="PANTHER" id="PTHR40392">
    <property type="entry name" value="2-PHOSPHO-L-LACTATE GUANYLYLTRANSFERASE"/>
    <property type="match status" value="1"/>
</dbReference>
<dbReference type="HAMAP" id="MF_02114">
    <property type="entry name" value="CofC"/>
    <property type="match status" value="1"/>
</dbReference>
<proteinExistence type="inferred from homology"/>
<reference evidence="6 7" key="1">
    <citation type="submission" date="2021-03" db="EMBL/GenBank/DDBJ databases">
        <authorList>
            <person name="Peeters C."/>
        </authorList>
    </citation>
    <scope>NUCLEOTIDE SEQUENCE [LARGE SCALE GENOMIC DNA]</scope>
    <source>
        <strain evidence="6 7">LMG 26411</strain>
    </source>
</reference>
<dbReference type="GO" id="GO:0043814">
    <property type="term" value="F:phospholactate guanylyltransferase activity"/>
    <property type="evidence" value="ECO:0007669"/>
    <property type="project" value="UniProtKB-EC"/>
</dbReference>
<comment type="pathway">
    <text evidence="5">Cofactor biosynthesis; coenzyme F420 biosynthesis.</text>
</comment>
<gene>
    <name evidence="5 6" type="primary">fbiD</name>
    <name evidence="6" type="ORF">LMG26411_02288</name>
</gene>
<dbReference type="InterPro" id="IPR002835">
    <property type="entry name" value="CofC"/>
</dbReference>
<evidence type="ECO:0000313" key="7">
    <source>
        <dbReference type="Proteomes" id="UP000672657"/>
    </source>
</evidence>
<keyword evidence="1 5" id="KW-0808">Transferase</keyword>
<sequence length="240" mass="25255">MNPLRPWAVVPVKPFEHAKQRLASFLSAPERAALARAMFTDVLDALAASPWLAGILVVTNDSIAGAQASRAGVTVLPDSDGGLSAALERAACYLTANGVHDMLIVPADVPLITPADIETIVCAHRRGPSVTLVAASDDGGTNTLVCSPPTVIPLSFGTDSFRRHRQAAWSAGVEPKVLTLPRIGLDIDRPADLCALLAQPGLTFTHACLHAFGVPERLPQWAERPPTADIADSLTTLPRG</sequence>
<evidence type="ECO:0000256" key="2">
    <source>
        <dbReference type="ARBA" id="ARBA00022695"/>
    </source>
</evidence>
<evidence type="ECO:0000313" key="6">
    <source>
        <dbReference type="EMBL" id="CAG2142816.1"/>
    </source>
</evidence>
<accession>A0ABM8TG50</accession>
<evidence type="ECO:0000256" key="5">
    <source>
        <dbReference type="HAMAP-Rule" id="MF_02114"/>
    </source>
</evidence>
<dbReference type="NCBIfam" id="TIGR03552">
    <property type="entry name" value="F420_cofC"/>
    <property type="match status" value="1"/>
</dbReference>
<organism evidence="6 7">
    <name type="scientific">Cupriavidus numazuensis</name>
    <dbReference type="NCBI Taxonomy" id="221992"/>
    <lineage>
        <taxon>Bacteria</taxon>
        <taxon>Pseudomonadati</taxon>
        <taxon>Pseudomonadota</taxon>
        <taxon>Betaproteobacteria</taxon>
        <taxon>Burkholderiales</taxon>
        <taxon>Burkholderiaceae</taxon>
        <taxon>Cupriavidus</taxon>
    </lineage>
</organism>
<keyword evidence="2 5" id="KW-0548">Nucleotidyltransferase</keyword>
<dbReference type="EMBL" id="CAJPVI010000011">
    <property type="protein sequence ID" value="CAG2142816.1"/>
    <property type="molecule type" value="Genomic_DNA"/>
</dbReference>
<dbReference type="InterPro" id="IPR029044">
    <property type="entry name" value="Nucleotide-diphossugar_trans"/>
</dbReference>
<comment type="similarity">
    <text evidence="5">Belongs to the CofC family.</text>
</comment>
<comment type="function">
    <text evidence="5">Guanylyltransferase that catalyzes the activation of (2R)-3-phosphoglycerate (3PG) as 3-[(R)-glyceryl]-diphospho-5'-guanosine, via the condensation of 3PG with GTP. It is involved in the biosynthesis of a derivative of the hydride carrier cofactor coenzyme F420, 3PG-F420.</text>
</comment>
<evidence type="ECO:0000256" key="1">
    <source>
        <dbReference type="ARBA" id="ARBA00022679"/>
    </source>
</evidence>
<comment type="catalytic activity">
    <reaction evidence="5">
        <text>(2R)-3-phosphoglycerate + GTP + H(+) = 3-[(R)-glyceryl]-diphospho-5'-guanosine + diphosphate</text>
        <dbReference type="Rhea" id="RHEA:63440"/>
        <dbReference type="ChEBI" id="CHEBI:15378"/>
        <dbReference type="ChEBI" id="CHEBI:33019"/>
        <dbReference type="ChEBI" id="CHEBI:37565"/>
        <dbReference type="ChEBI" id="CHEBI:58272"/>
        <dbReference type="ChEBI" id="CHEBI:147306"/>
        <dbReference type="EC" id="2.7.7.106"/>
    </reaction>
</comment>
<dbReference type="Gene3D" id="3.90.550.10">
    <property type="entry name" value="Spore Coat Polysaccharide Biosynthesis Protein SpsA, Chain A"/>
    <property type="match status" value="1"/>
</dbReference>
<name>A0ABM8TG50_9BURK</name>
<keyword evidence="3 5" id="KW-0547">Nucleotide-binding</keyword>
<protein>
    <recommendedName>
        <fullName evidence="5">3-phospho-D-glycerate guanylyltransferase</fullName>
        <shortName evidence="5">3PG guanylyltransferase</shortName>
        <ecNumber evidence="5">2.7.7.106</ecNumber>
    </recommendedName>
</protein>
<comment type="caution">
    <text evidence="6">The sequence shown here is derived from an EMBL/GenBank/DDBJ whole genome shotgun (WGS) entry which is preliminary data.</text>
</comment>
<dbReference type="SUPFAM" id="SSF53448">
    <property type="entry name" value="Nucleotide-diphospho-sugar transferases"/>
    <property type="match status" value="1"/>
</dbReference>
<keyword evidence="7" id="KW-1185">Reference proteome</keyword>
<keyword evidence="4 5" id="KW-0342">GTP-binding</keyword>
<dbReference type="RefSeq" id="WP_211953375.1">
    <property type="nucleotide sequence ID" value="NZ_CAJPVI010000011.1"/>
</dbReference>
<dbReference type="Proteomes" id="UP000672657">
    <property type="component" value="Unassembled WGS sequence"/>
</dbReference>
<dbReference type="EC" id="2.7.7.106" evidence="5"/>
<evidence type="ECO:0000256" key="3">
    <source>
        <dbReference type="ARBA" id="ARBA00022741"/>
    </source>
</evidence>
<evidence type="ECO:0000256" key="4">
    <source>
        <dbReference type="ARBA" id="ARBA00023134"/>
    </source>
</evidence>